<keyword evidence="1" id="KW-0472">Membrane</keyword>
<keyword evidence="1" id="KW-0812">Transmembrane</keyword>
<feature type="non-terminal residue" evidence="2">
    <location>
        <position position="1"/>
    </location>
</feature>
<evidence type="ECO:0000256" key="1">
    <source>
        <dbReference type="SAM" id="Phobius"/>
    </source>
</evidence>
<dbReference type="EMBL" id="JABBWD010000371">
    <property type="protein sequence ID" value="KAG1761285.1"/>
    <property type="molecule type" value="Genomic_DNA"/>
</dbReference>
<name>A0A9P7CVI8_9AGAM</name>
<keyword evidence="1" id="KW-1133">Transmembrane helix</keyword>
<dbReference type="AlphaFoldDB" id="A0A9P7CVI8"/>
<organism evidence="2 3">
    <name type="scientific">Suillus placidus</name>
    <dbReference type="NCBI Taxonomy" id="48579"/>
    <lineage>
        <taxon>Eukaryota</taxon>
        <taxon>Fungi</taxon>
        <taxon>Dikarya</taxon>
        <taxon>Basidiomycota</taxon>
        <taxon>Agaricomycotina</taxon>
        <taxon>Agaricomycetes</taxon>
        <taxon>Agaricomycetidae</taxon>
        <taxon>Boletales</taxon>
        <taxon>Suillineae</taxon>
        <taxon>Suillaceae</taxon>
        <taxon>Suillus</taxon>
    </lineage>
</organism>
<accession>A0A9P7CVI8</accession>
<evidence type="ECO:0000313" key="2">
    <source>
        <dbReference type="EMBL" id="KAG1761285.1"/>
    </source>
</evidence>
<dbReference type="Proteomes" id="UP000714275">
    <property type="component" value="Unassembled WGS sequence"/>
</dbReference>
<proteinExistence type="predicted"/>
<keyword evidence="3" id="KW-1185">Reference proteome</keyword>
<sequence>SDGAHQFQDFMSGDWCWKQADLIAQDPDTIGSMFVPIILGSDKTTVSVTTGHNQYWPVYMSIGNIRNNVRCAHRNGVVLLGFLAIPKGTYSLLIVCAAVTNVVLIYLADNEDTKDTHFRKFRCQLLHLSLAKMLETLKPGMTKLEVVHCPDGHFRRAVYGLGPYIADYPEQALLACIVQNWCPKYVFVLFFVSLC</sequence>
<dbReference type="Pfam" id="PF18759">
    <property type="entry name" value="Plavaka"/>
    <property type="match status" value="2"/>
</dbReference>
<dbReference type="InterPro" id="IPR041078">
    <property type="entry name" value="Plavaka"/>
</dbReference>
<dbReference type="OrthoDB" id="3199698at2759"/>
<protein>
    <submittedName>
        <fullName evidence="2">Uncharacterized protein</fullName>
    </submittedName>
</protein>
<gene>
    <name evidence="2" type="ORF">EV702DRAFT_984955</name>
</gene>
<comment type="caution">
    <text evidence="2">The sequence shown here is derived from an EMBL/GenBank/DDBJ whole genome shotgun (WGS) entry which is preliminary data.</text>
</comment>
<feature type="transmembrane region" description="Helical" evidence="1">
    <location>
        <begin position="89"/>
        <end position="108"/>
    </location>
</feature>
<evidence type="ECO:0000313" key="3">
    <source>
        <dbReference type="Proteomes" id="UP000714275"/>
    </source>
</evidence>
<reference evidence="2" key="1">
    <citation type="journal article" date="2020" name="New Phytol.">
        <title>Comparative genomics reveals dynamic genome evolution in host specialist ectomycorrhizal fungi.</title>
        <authorList>
            <person name="Lofgren L.A."/>
            <person name="Nguyen N.H."/>
            <person name="Vilgalys R."/>
            <person name="Ruytinx J."/>
            <person name="Liao H.L."/>
            <person name="Branco S."/>
            <person name="Kuo A."/>
            <person name="LaButti K."/>
            <person name="Lipzen A."/>
            <person name="Andreopoulos W."/>
            <person name="Pangilinan J."/>
            <person name="Riley R."/>
            <person name="Hundley H."/>
            <person name="Na H."/>
            <person name="Barry K."/>
            <person name="Grigoriev I.V."/>
            <person name="Stajich J.E."/>
            <person name="Kennedy P.G."/>
        </authorList>
    </citation>
    <scope>NUCLEOTIDE SEQUENCE</scope>
    <source>
        <strain evidence="2">DOB743</strain>
    </source>
</reference>